<organism evidence="1 2">
    <name type="scientific">Symbiodinium microadriaticum</name>
    <name type="common">Dinoflagellate</name>
    <name type="synonym">Zooxanthella microadriatica</name>
    <dbReference type="NCBI Taxonomy" id="2951"/>
    <lineage>
        <taxon>Eukaryota</taxon>
        <taxon>Sar</taxon>
        <taxon>Alveolata</taxon>
        <taxon>Dinophyceae</taxon>
        <taxon>Suessiales</taxon>
        <taxon>Symbiodiniaceae</taxon>
        <taxon>Symbiodinium</taxon>
    </lineage>
</organism>
<name>A0A1Q9C9L9_SYMMI</name>
<protein>
    <submittedName>
        <fullName evidence="1">Uncharacterized protein</fullName>
    </submittedName>
</protein>
<reference evidence="1 2" key="1">
    <citation type="submission" date="2016-02" db="EMBL/GenBank/DDBJ databases">
        <title>Genome analysis of coral dinoflagellate symbionts highlights evolutionary adaptations to a symbiotic lifestyle.</title>
        <authorList>
            <person name="Aranda M."/>
            <person name="Li Y."/>
            <person name="Liew Y.J."/>
            <person name="Baumgarten S."/>
            <person name="Simakov O."/>
            <person name="Wilson M."/>
            <person name="Piel J."/>
            <person name="Ashoor H."/>
            <person name="Bougouffa S."/>
            <person name="Bajic V.B."/>
            <person name="Ryu T."/>
            <person name="Ravasi T."/>
            <person name="Bayer T."/>
            <person name="Micklem G."/>
            <person name="Kim H."/>
            <person name="Bhak J."/>
            <person name="Lajeunesse T.C."/>
            <person name="Voolstra C.R."/>
        </authorList>
    </citation>
    <scope>NUCLEOTIDE SEQUENCE [LARGE SCALE GENOMIC DNA]</scope>
    <source>
        <strain evidence="1 2">CCMP2467</strain>
    </source>
</reference>
<accession>A0A1Q9C9L9</accession>
<keyword evidence="2" id="KW-1185">Reference proteome</keyword>
<gene>
    <name evidence="1" type="ORF">AK812_SmicGene40062</name>
</gene>
<sequence>MGSNSVQQLESQLTAWNPHGALPRAELPNTLGDRSDREILEWLGQLRDKETELIRLHQLLSAVMPEVCTVCADYEAAPQQPSSSGSQSWAALIFSGFLGRFDVQRLSGPLCSAALRAALMFSGSRGRFDVQWLSGPL</sequence>
<evidence type="ECO:0000313" key="1">
    <source>
        <dbReference type="EMBL" id="OLP79626.1"/>
    </source>
</evidence>
<proteinExistence type="predicted"/>
<dbReference type="Proteomes" id="UP000186817">
    <property type="component" value="Unassembled WGS sequence"/>
</dbReference>
<dbReference type="AlphaFoldDB" id="A0A1Q9C9L9"/>
<dbReference type="EMBL" id="LSRX01001463">
    <property type="protein sequence ID" value="OLP79626.1"/>
    <property type="molecule type" value="Genomic_DNA"/>
</dbReference>
<evidence type="ECO:0000313" key="2">
    <source>
        <dbReference type="Proteomes" id="UP000186817"/>
    </source>
</evidence>
<comment type="caution">
    <text evidence="1">The sequence shown here is derived from an EMBL/GenBank/DDBJ whole genome shotgun (WGS) entry which is preliminary data.</text>
</comment>